<sequence>MKQHLTSGKSEEQLTVTEDIALELARYKVDIAAFSKIRFFEQGQLQEVGFGYIFFRSGRPKAERPDAGITFAIRNDIAGPLSCLPQGINDPLMSFCQLICGDKFATMISSYAPPMTSSDETKNKFYEDLPTLLATVPKADNNELTNRLANLPVATEGASVETCWCQLRYRIQSPTLDVLGCARHQHQDWFNENGTAINALLAEQNRLYKVYIDRPTAENKTAVYRSLRPVQQWLREMQAAWMTCKAENIQGVLKKPSTISNAAIDRLPEVETNADLDFLPSFQEIIRVVQQFSS</sequence>
<dbReference type="Proteomes" id="UP000275846">
    <property type="component" value="Unassembled WGS sequence"/>
</dbReference>
<keyword evidence="2" id="KW-1185">Reference proteome</keyword>
<evidence type="ECO:0000313" key="2">
    <source>
        <dbReference type="Proteomes" id="UP000275846"/>
    </source>
</evidence>
<dbReference type="WBParaSite" id="SSLN_0000333701-mRNA-1">
    <property type="protein sequence ID" value="SSLN_0000333701-mRNA-1"/>
    <property type="gene ID" value="SSLN_0000333701"/>
</dbReference>
<dbReference type="Gene3D" id="3.60.10.10">
    <property type="entry name" value="Endonuclease/exonuclease/phosphatase"/>
    <property type="match status" value="1"/>
</dbReference>
<accession>A0A183SG89</accession>
<organism evidence="3">
    <name type="scientific">Schistocephalus solidus</name>
    <name type="common">Tapeworm</name>
    <dbReference type="NCBI Taxonomy" id="70667"/>
    <lineage>
        <taxon>Eukaryota</taxon>
        <taxon>Metazoa</taxon>
        <taxon>Spiralia</taxon>
        <taxon>Lophotrochozoa</taxon>
        <taxon>Platyhelminthes</taxon>
        <taxon>Cestoda</taxon>
        <taxon>Eucestoda</taxon>
        <taxon>Diphyllobothriidea</taxon>
        <taxon>Diphyllobothriidae</taxon>
        <taxon>Schistocephalus</taxon>
    </lineage>
</organism>
<reference evidence="1 2" key="2">
    <citation type="submission" date="2018-11" db="EMBL/GenBank/DDBJ databases">
        <authorList>
            <consortium name="Pathogen Informatics"/>
        </authorList>
    </citation>
    <scope>NUCLEOTIDE SEQUENCE [LARGE SCALE GENOMIC DNA]</scope>
    <source>
        <strain evidence="1 2">NST_G2</strain>
    </source>
</reference>
<dbReference type="EMBL" id="UYSU01032474">
    <property type="protein sequence ID" value="VDL89622.1"/>
    <property type="molecule type" value="Genomic_DNA"/>
</dbReference>
<evidence type="ECO:0000313" key="3">
    <source>
        <dbReference type="WBParaSite" id="SSLN_0000333701-mRNA-1"/>
    </source>
</evidence>
<dbReference type="AlphaFoldDB" id="A0A183SG89"/>
<proteinExistence type="predicted"/>
<name>A0A183SG89_SCHSO</name>
<protein>
    <submittedName>
        <fullName evidence="1 3">Uncharacterized protein</fullName>
    </submittedName>
</protein>
<dbReference type="InterPro" id="IPR036691">
    <property type="entry name" value="Endo/exonu/phosph_ase_sf"/>
</dbReference>
<evidence type="ECO:0000313" key="1">
    <source>
        <dbReference type="EMBL" id="VDL89622.1"/>
    </source>
</evidence>
<gene>
    <name evidence="1" type="ORF">SSLN_LOCUS3237</name>
</gene>
<reference evidence="3" key="1">
    <citation type="submission" date="2016-06" db="UniProtKB">
        <authorList>
            <consortium name="WormBaseParasite"/>
        </authorList>
    </citation>
    <scope>IDENTIFICATION</scope>
</reference>